<dbReference type="NCBIfam" id="TIGR00135">
    <property type="entry name" value="gatC"/>
    <property type="match status" value="1"/>
</dbReference>
<dbReference type="GO" id="GO:0006450">
    <property type="term" value="P:regulation of translational fidelity"/>
    <property type="evidence" value="ECO:0007669"/>
    <property type="project" value="InterPro"/>
</dbReference>
<dbReference type="Proteomes" id="UP001056539">
    <property type="component" value="Chromosome"/>
</dbReference>
<comment type="function">
    <text evidence="1">Allows the formation of correctly charged Asn-tRNA(Asn) or Gln-tRNA(Gln) through the transamidation of misacylated Asp-tRNA(Asn) or Glu-tRNA(Gln) in organisms which lack either or both of asparaginyl-tRNA or glutaminyl-tRNA synthetases. The reaction takes place in the presence of glutamine and ATP through an activated phospho-Asp-tRNA(Asn) or phospho-Glu-tRNA(Gln).</text>
</comment>
<evidence type="ECO:0000313" key="2">
    <source>
        <dbReference type="EMBL" id="URA11198.1"/>
    </source>
</evidence>
<reference evidence="2" key="1">
    <citation type="submission" date="2021-04" db="EMBL/GenBank/DDBJ databases">
        <authorList>
            <person name="Postec A."/>
        </authorList>
    </citation>
    <scope>NUCLEOTIDE SEQUENCE</scope>
    <source>
        <strain evidence="2">F1F22</strain>
    </source>
</reference>
<dbReference type="HAMAP" id="MF_00122">
    <property type="entry name" value="GatC"/>
    <property type="match status" value="1"/>
</dbReference>
<accession>A0AAX3BGH0</accession>
<comment type="catalytic activity">
    <reaction evidence="1">
        <text>L-glutamyl-tRNA(Gln) + L-glutamine + ATP + H2O = L-glutaminyl-tRNA(Gln) + L-glutamate + ADP + phosphate + H(+)</text>
        <dbReference type="Rhea" id="RHEA:17521"/>
        <dbReference type="Rhea" id="RHEA-COMP:9681"/>
        <dbReference type="Rhea" id="RHEA-COMP:9684"/>
        <dbReference type="ChEBI" id="CHEBI:15377"/>
        <dbReference type="ChEBI" id="CHEBI:15378"/>
        <dbReference type="ChEBI" id="CHEBI:29985"/>
        <dbReference type="ChEBI" id="CHEBI:30616"/>
        <dbReference type="ChEBI" id="CHEBI:43474"/>
        <dbReference type="ChEBI" id="CHEBI:58359"/>
        <dbReference type="ChEBI" id="CHEBI:78520"/>
        <dbReference type="ChEBI" id="CHEBI:78521"/>
        <dbReference type="ChEBI" id="CHEBI:456216"/>
    </reaction>
</comment>
<evidence type="ECO:0000256" key="1">
    <source>
        <dbReference type="HAMAP-Rule" id="MF_00122"/>
    </source>
</evidence>
<dbReference type="GO" id="GO:0006412">
    <property type="term" value="P:translation"/>
    <property type="evidence" value="ECO:0007669"/>
    <property type="project" value="UniProtKB-UniRule"/>
</dbReference>
<sequence>MADITLSDVEKVARLAKLSFSDQEKEVFLQQFSKIVHFVEKIGELDTEHIPPMTHAVEKWNVVREDKEGSSLSNEEIAGIAPRFDDGHIIVPKVKTHE</sequence>
<dbReference type="GO" id="GO:0005524">
    <property type="term" value="F:ATP binding"/>
    <property type="evidence" value="ECO:0007669"/>
    <property type="project" value="UniProtKB-KW"/>
</dbReference>
<evidence type="ECO:0000313" key="3">
    <source>
        <dbReference type="Proteomes" id="UP001056539"/>
    </source>
</evidence>
<dbReference type="GO" id="GO:0070681">
    <property type="term" value="P:glutaminyl-tRNAGln biosynthesis via transamidation"/>
    <property type="evidence" value="ECO:0007669"/>
    <property type="project" value="TreeGrafter"/>
</dbReference>
<dbReference type="EMBL" id="CP073355">
    <property type="protein sequence ID" value="URA11198.1"/>
    <property type="molecule type" value="Genomic_DNA"/>
</dbReference>
<dbReference type="InterPro" id="IPR036113">
    <property type="entry name" value="Asp/Glu-ADT_sf_sub_c"/>
</dbReference>
<comment type="similarity">
    <text evidence="1">Belongs to the GatC family.</text>
</comment>
<keyword evidence="1" id="KW-0067">ATP-binding</keyword>
<dbReference type="EC" id="6.3.5.-" evidence="1"/>
<organism evidence="2 3">
    <name type="scientific">Thermospira aquatica</name>
    <dbReference type="NCBI Taxonomy" id="2828656"/>
    <lineage>
        <taxon>Bacteria</taxon>
        <taxon>Pseudomonadati</taxon>
        <taxon>Spirochaetota</taxon>
        <taxon>Spirochaetia</taxon>
        <taxon>Brevinematales</taxon>
        <taxon>Thermospiraceae</taxon>
        <taxon>Thermospira</taxon>
    </lineage>
</organism>
<dbReference type="PANTHER" id="PTHR15004">
    <property type="entry name" value="GLUTAMYL-TRNA(GLN) AMIDOTRANSFERASE SUBUNIT C, MITOCHONDRIAL"/>
    <property type="match status" value="1"/>
</dbReference>
<proteinExistence type="inferred from homology"/>
<dbReference type="KEGG" id="taqu:KDW03_05230"/>
<dbReference type="Gene3D" id="1.10.20.60">
    <property type="entry name" value="Glu-tRNAGln amidotransferase C subunit, N-terminal domain"/>
    <property type="match status" value="1"/>
</dbReference>
<keyword evidence="1" id="KW-0648">Protein biosynthesis</keyword>
<dbReference type="GO" id="GO:0050567">
    <property type="term" value="F:glutaminyl-tRNA synthase (glutamine-hydrolyzing) activity"/>
    <property type="evidence" value="ECO:0007669"/>
    <property type="project" value="UniProtKB-UniRule"/>
</dbReference>
<dbReference type="Pfam" id="PF02686">
    <property type="entry name" value="GatC"/>
    <property type="match status" value="1"/>
</dbReference>
<comment type="catalytic activity">
    <reaction evidence="1">
        <text>L-aspartyl-tRNA(Asn) + L-glutamine + ATP + H2O = L-asparaginyl-tRNA(Asn) + L-glutamate + ADP + phosphate + 2 H(+)</text>
        <dbReference type="Rhea" id="RHEA:14513"/>
        <dbReference type="Rhea" id="RHEA-COMP:9674"/>
        <dbReference type="Rhea" id="RHEA-COMP:9677"/>
        <dbReference type="ChEBI" id="CHEBI:15377"/>
        <dbReference type="ChEBI" id="CHEBI:15378"/>
        <dbReference type="ChEBI" id="CHEBI:29985"/>
        <dbReference type="ChEBI" id="CHEBI:30616"/>
        <dbReference type="ChEBI" id="CHEBI:43474"/>
        <dbReference type="ChEBI" id="CHEBI:58359"/>
        <dbReference type="ChEBI" id="CHEBI:78515"/>
        <dbReference type="ChEBI" id="CHEBI:78516"/>
        <dbReference type="ChEBI" id="CHEBI:456216"/>
    </reaction>
</comment>
<keyword evidence="3" id="KW-1185">Reference proteome</keyword>
<name>A0AAX3BGH0_9SPIR</name>
<dbReference type="PANTHER" id="PTHR15004:SF0">
    <property type="entry name" value="GLUTAMYL-TRNA(GLN) AMIDOTRANSFERASE SUBUNIT C, MITOCHONDRIAL"/>
    <property type="match status" value="1"/>
</dbReference>
<dbReference type="InterPro" id="IPR003837">
    <property type="entry name" value="GatC"/>
</dbReference>
<reference evidence="2" key="2">
    <citation type="submission" date="2022-06" db="EMBL/GenBank/DDBJ databases">
        <title>Thermospira aquatica gen. nov., sp. nov.</title>
        <authorList>
            <person name="Ben Ali Gam Z."/>
            <person name="Labat M."/>
        </authorList>
    </citation>
    <scope>NUCLEOTIDE SEQUENCE</scope>
    <source>
        <strain evidence="2">F1F22</strain>
    </source>
</reference>
<dbReference type="AlphaFoldDB" id="A0AAX3BGH0"/>
<gene>
    <name evidence="1 2" type="primary">gatC</name>
    <name evidence="2" type="ORF">KDW03_05230</name>
</gene>
<keyword evidence="1" id="KW-0547">Nucleotide-binding</keyword>
<keyword evidence="1" id="KW-0436">Ligase</keyword>
<dbReference type="RefSeq" id="WP_271436332.1">
    <property type="nucleotide sequence ID" value="NZ_CP073355.1"/>
</dbReference>
<comment type="subunit">
    <text evidence="1">Heterotrimer of A, B and C subunits.</text>
</comment>
<dbReference type="SUPFAM" id="SSF141000">
    <property type="entry name" value="Glu-tRNAGln amidotransferase C subunit"/>
    <property type="match status" value="1"/>
</dbReference>
<protein>
    <recommendedName>
        <fullName evidence="1">Aspartyl/glutamyl-tRNA(Asn/Gln) amidotransferase subunit C</fullName>
        <shortName evidence="1">Asp/Glu-ADT subunit C</shortName>
        <ecNumber evidence="1">6.3.5.-</ecNumber>
    </recommendedName>
</protein>